<sequence length="152" mass="17073">MDQFSKKLNVRPWGDFAELDRFSIPDAQVKERCETNLDYYSGNYAIIVGVVLLLTLFTNYSLLFAVVVLAGVGFFLFVQQPRSYTVGGVVVTKTIQLVVYTLITVYWVYKVSGLTLFYTTLVALLTVLAHSATRKRSVKSKVNKALNDLSDN</sequence>
<dbReference type="PANTHER" id="PTHR19317">
    <property type="entry name" value="PRENYLATED RAB ACCEPTOR 1-RELATED"/>
    <property type="match status" value="1"/>
</dbReference>
<keyword evidence="7" id="KW-1185">Reference proteome</keyword>
<dbReference type="EMBL" id="GL883021">
    <property type="protein sequence ID" value="EGG17922.1"/>
    <property type="molecule type" value="Genomic_DNA"/>
</dbReference>
<keyword evidence="3 5" id="KW-1133">Transmembrane helix</keyword>
<protein>
    <recommendedName>
        <fullName evidence="5">PRA1 family protein</fullName>
    </recommendedName>
</protein>
<evidence type="ECO:0000256" key="1">
    <source>
        <dbReference type="ARBA" id="ARBA00004141"/>
    </source>
</evidence>
<dbReference type="Proteomes" id="UP000007797">
    <property type="component" value="Unassembled WGS sequence"/>
</dbReference>
<evidence type="ECO:0000256" key="3">
    <source>
        <dbReference type="ARBA" id="ARBA00022989"/>
    </source>
</evidence>
<evidence type="ECO:0000256" key="4">
    <source>
        <dbReference type="ARBA" id="ARBA00023136"/>
    </source>
</evidence>
<keyword evidence="4 5" id="KW-0472">Membrane</keyword>
<comment type="similarity">
    <text evidence="5">Belongs to the PRA1 family.</text>
</comment>
<proteinExistence type="inferred from homology"/>
<accession>F4Q529</accession>
<evidence type="ECO:0000313" key="7">
    <source>
        <dbReference type="Proteomes" id="UP000007797"/>
    </source>
</evidence>
<dbReference type="InterPro" id="IPR004895">
    <property type="entry name" value="Prenylated_rab_accept_PRA1"/>
</dbReference>
<dbReference type="OrthoDB" id="63113at2759"/>
<dbReference type="STRING" id="1054147.F4Q529"/>
<evidence type="ECO:0000313" key="6">
    <source>
        <dbReference type="EMBL" id="EGG17922.1"/>
    </source>
</evidence>
<feature type="transmembrane region" description="Helical" evidence="5">
    <location>
        <begin position="84"/>
        <end position="109"/>
    </location>
</feature>
<feature type="transmembrane region" description="Helical" evidence="5">
    <location>
        <begin position="115"/>
        <end position="133"/>
    </location>
</feature>
<organism evidence="6 7">
    <name type="scientific">Cavenderia fasciculata</name>
    <name type="common">Slime mold</name>
    <name type="synonym">Dictyostelium fasciculatum</name>
    <dbReference type="NCBI Taxonomy" id="261658"/>
    <lineage>
        <taxon>Eukaryota</taxon>
        <taxon>Amoebozoa</taxon>
        <taxon>Evosea</taxon>
        <taxon>Eumycetozoa</taxon>
        <taxon>Dictyostelia</taxon>
        <taxon>Acytosteliales</taxon>
        <taxon>Cavenderiaceae</taxon>
        <taxon>Cavenderia</taxon>
    </lineage>
</organism>
<dbReference type="GO" id="GO:0016020">
    <property type="term" value="C:membrane"/>
    <property type="evidence" value="ECO:0007669"/>
    <property type="project" value="UniProtKB-SubCell"/>
</dbReference>
<feature type="transmembrane region" description="Helical" evidence="5">
    <location>
        <begin position="44"/>
        <end position="77"/>
    </location>
</feature>
<dbReference type="KEGG" id="dfa:DFA_08923"/>
<evidence type="ECO:0000256" key="5">
    <source>
        <dbReference type="RuleBase" id="RU363107"/>
    </source>
</evidence>
<dbReference type="PANTHER" id="PTHR19317:SF93">
    <property type="entry name" value="PRA1 FAMILY PROTEIN 2"/>
    <property type="match status" value="1"/>
</dbReference>
<reference evidence="7" key="1">
    <citation type="journal article" date="2011" name="Genome Res.">
        <title>Phylogeny-wide analysis of social amoeba genomes highlights ancient origins for complex intercellular communication.</title>
        <authorList>
            <person name="Heidel A.J."/>
            <person name="Lawal H.M."/>
            <person name="Felder M."/>
            <person name="Schilde C."/>
            <person name="Helps N.R."/>
            <person name="Tunggal B."/>
            <person name="Rivero F."/>
            <person name="John U."/>
            <person name="Schleicher M."/>
            <person name="Eichinger L."/>
            <person name="Platzer M."/>
            <person name="Noegel A.A."/>
            <person name="Schaap P."/>
            <person name="Gloeckner G."/>
        </authorList>
    </citation>
    <scope>NUCLEOTIDE SEQUENCE [LARGE SCALE GENOMIC DNA]</scope>
    <source>
        <strain evidence="7">SH3</strain>
    </source>
</reference>
<name>F4Q529_CACFS</name>
<dbReference type="GO" id="GO:0005794">
    <property type="term" value="C:Golgi apparatus"/>
    <property type="evidence" value="ECO:0007669"/>
    <property type="project" value="TreeGrafter"/>
</dbReference>
<dbReference type="OMA" id="ITRMEDN"/>
<keyword evidence="2 5" id="KW-0812">Transmembrane</keyword>
<dbReference type="GeneID" id="14869541"/>
<comment type="subcellular location">
    <subcellularLocation>
        <location evidence="1 5">Membrane</location>
        <topology evidence="1 5">Multi-pass membrane protein</topology>
    </subcellularLocation>
</comment>
<dbReference type="AlphaFoldDB" id="F4Q529"/>
<dbReference type="RefSeq" id="XP_004356406.1">
    <property type="nucleotide sequence ID" value="XM_004356353.1"/>
</dbReference>
<dbReference type="Pfam" id="PF03208">
    <property type="entry name" value="PRA1"/>
    <property type="match status" value="1"/>
</dbReference>
<evidence type="ECO:0000256" key="2">
    <source>
        <dbReference type="ARBA" id="ARBA00022692"/>
    </source>
</evidence>
<gene>
    <name evidence="6" type="primary">prafB</name>
    <name evidence="6" type="ORF">DFA_08923</name>
</gene>